<comment type="caution">
    <text evidence="5">The sequence shown here is derived from an EMBL/GenBank/DDBJ whole genome shotgun (WGS) entry which is preliminary data.</text>
</comment>
<reference evidence="5" key="1">
    <citation type="submission" date="2023-10" db="EMBL/GenBank/DDBJ databases">
        <title>Genome assembly of Pristionchus species.</title>
        <authorList>
            <person name="Yoshida K."/>
            <person name="Sommer R.J."/>
        </authorList>
    </citation>
    <scope>NUCLEOTIDE SEQUENCE</scope>
    <source>
        <strain evidence="5">RS0144</strain>
    </source>
</reference>
<evidence type="ECO:0000256" key="2">
    <source>
        <dbReference type="ARBA" id="ARBA00022833"/>
    </source>
</evidence>
<name>A0AAV5UJC7_9BILA</name>
<keyword evidence="1 3" id="KW-0479">Metal-binding</keyword>
<feature type="non-terminal residue" evidence="5">
    <location>
        <position position="144"/>
    </location>
</feature>
<dbReference type="EMBL" id="BTSX01000006">
    <property type="protein sequence ID" value="GMT06576.1"/>
    <property type="molecule type" value="Genomic_DNA"/>
</dbReference>
<dbReference type="GO" id="GO:0008270">
    <property type="term" value="F:zinc ion binding"/>
    <property type="evidence" value="ECO:0007669"/>
    <property type="project" value="UniProtKB-KW"/>
</dbReference>
<evidence type="ECO:0000313" key="5">
    <source>
        <dbReference type="EMBL" id="GMT06576.1"/>
    </source>
</evidence>
<keyword evidence="1 3" id="KW-0863">Zinc-finger</keyword>
<evidence type="ECO:0000256" key="3">
    <source>
        <dbReference type="PROSITE-ProRule" id="PRU00175"/>
    </source>
</evidence>
<accession>A0AAV5UJC7</accession>
<feature type="domain" description="RING-type" evidence="4">
    <location>
        <begin position="31"/>
        <end position="77"/>
    </location>
</feature>
<dbReference type="InterPro" id="IPR013083">
    <property type="entry name" value="Znf_RING/FYVE/PHD"/>
</dbReference>
<keyword evidence="6" id="KW-1185">Reference proteome</keyword>
<dbReference type="Gene3D" id="3.30.40.10">
    <property type="entry name" value="Zinc/RING finger domain, C3HC4 (zinc finger)"/>
    <property type="match status" value="1"/>
</dbReference>
<evidence type="ECO:0000313" key="6">
    <source>
        <dbReference type="Proteomes" id="UP001432027"/>
    </source>
</evidence>
<protein>
    <recommendedName>
        <fullName evidence="4">RING-type domain-containing protein</fullName>
    </recommendedName>
</protein>
<evidence type="ECO:0000256" key="1">
    <source>
        <dbReference type="ARBA" id="ARBA00022771"/>
    </source>
</evidence>
<dbReference type="SMART" id="SM00184">
    <property type="entry name" value="RING"/>
    <property type="match status" value="1"/>
</dbReference>
<dbReference type="InterPro" id="IPR001841">
    <property type="entry name" value="Znf_RING"/>
</dbReference>
<gene>
    <name evidence="5" type="ORF">PENTCL1PPCAC_28750</name>
</gene>
<organism evidence="5 6">
    <name type="scientific">Pristionchus entomophagus</name>
    <dbReference type="NCBI Taxonomy" id="358040"/>
    <lineage>
        <taxon>Eukaryota</taxon>
        <taxon>Metazoa</taxon>
        <taxon>Ecdysozoa</taxon>
        <taxon>Nematoda</taxon>
        <taxon>Chromadorea</taxon>
        <taxon>Rhabditida</taxon>
        <taxon>Rhabditina</taxon>
        <taxon>Diplogasteromorpha</taxon>
        <taxon>Diplogasteroidea</taxon>
        <taxon>Neodiplogasteridae</taxon>
        <taxon>Pristionchus</taxon>
    </lineage>
</organism>
<sequence>LSAERPAESDEISSAEFLQELPIVLSDEEMCGICHEPLSLMRSVNLRPCKHAYHRSCILKWFEVRVSLELHTCCICRTVASEVTGEDGKPVIRTYPLQIVQEGLTRCPKNVDHAKLLSAASCSTHKIIIILEELAHQKRVALRE</sequence>
<dbReference type="SUPFAM" id="SSF57850">
    <property type="entry name" value="RING/U-box"/>
    <property type="match status" value="1"/>
</dbReference>
<feature type="non-terminal residue" evidence="5">
    <location>
        <position position="1"/>
    </location>
</feature>
<dbReference type="AlphaFoldDB" id="A0AAV5UJC7"/>
<dbReference type="Pfam" id="PF13639">
    <property type="entry name" value="zf-RING_2"/>
    <property type="match status" value="1"/>
</dbReference>
<dbReference type="Proteomes" id="UP001432027">
    <property type="component" value="Unassembled WGS sequence"/>
</dbReference>
<proteinExistence type="predicted"/>
<dbReference type="PROSITE" id="PS50089">
    <property type="entry name" value="ZF_RING_2"/>
    <property type="match status" value="1"/>
</dbReference>
<keyword evidence="2" id="KW-0862">Zinc</keyword>
<evidence type="ECO:0000259" key="4">
    <source>
        <dbReference type="PROSITE" id="PS50089"/>
    </source>
</evidence>